<evidence type="ECO:0000313" key="2">
    <source>
        <dbReference type="EMBL" id="KAK1342212.1"/>
    </source>
</evidence>
<evidence type="ECO:0000313" key="3">
    <source>
        <dbReference type="Proteomes" id="UP001177744"/>
    </source>
</evidence>
<proteinExistence type="predicted"/>
<protein>
    <submittedName>
        <fullName evidence="2">Uncharacterized protein</fullName>
    </submittedName>
</protein>
<name>A0AA40LSC0_CNENI</name>
<feature type="compositionally biased region" description="Polar residues" evidence="1">
    <location>
        <begin position="173"/>
        <end position="186"/>
    </location>
</feature>
<gene>
    <name evidence="2" type="ORF">QTO34_016970</name>
</gene>
<dbReference type="Proteomes" id="UP001177744">
    <property type="component" value="Unassembled WGS sequence"/>
</dbReference>
<accession>A0AA40LSC0</accession>
<dbReference type="AlphaFoldDB" id="A0AA40LSC0"/>
<organism evidence="2 3">
    <name type="scientific">Cnephaeus nilssonii</name>
    <name type="common">Northern bat</name>
    <name type="synonym">Eptesicus nilssonii</name>
    <dbReference type="NCBI Taxonomy" id="3371016"/>
    <lineage>
        <taxon>Eukaryota</taxon>
        <taxon>Metazoa</taxon>
        <taxon>Chordata</taxon>
        <taxon>Craniata</taxon>
        <taxon>Vertebrata</taxon>
        <taxon>Euteleostomi</taxon>
        <taxon>Mammalia</taxon>
        <taxon>Eutheria</taxon>
        <taxon>Laurasiatheria</taxon>
        <taxon>Chiroptera</taxon>
        <taxon>Yangochiroptera</taxon>
        <taxon>Vespertilionidae</taxon>
        <taxon>Cnephaeus</taxon>
    </lineage>
</organism>
<dbReference type="EMBL" id="JAULJE010000006">
    <property type="protein sequence ID" value="KAK1342212.1"/>
    <property type="molecule type" value="Genomic_DNA"/>
</dbReference>
<keyword evidence="3" id="KW-1185">Reference proteome</keyword>
<sequence>MVQTLSSRRQRRRELSVLLAQSATPATLSPAPCASCWPNRGRSGVMRPSTDCHHQGGCDAIGLGPCHSPTTAPQREAQATRPAAHWHNCSHNVVRVEMHRGHVRNMAGISRGGMMEQSGAPTRWDTGRCHQGKPLVVTKNSLLPRAVVLPSTYTCCQRRSHHLPLLLAPGTSHNRSGPSVGASSGCQPQLPLGASPPPPAPEGLWLWHHEELPCHVCPPAMGDRTEPLQLPNQEEQADLWNPITLRPTTAFATMDVEWCPMAKMW</sequence>
<comment type="caution">
    <text evidence="2">The sequence shown here is derived from an EMBL/GenBank/DDBJ whole genome shotgun (WGS) entry which is preliminary data.</text>
</comment>
<reference evidence="2" key="1">
    <citation type="submission" date="2023-06" db="EMBL/GenBank/DDBJ databases">
        <title>Reference genome for the Northern bat (Eptesicus nilssonii), a most northern bat species.</title>
        <authorList>
            <person name="Laine V.N."/>
            <person name="Pulliainen A.T."/>
            <person name="Lilley T.M."/>
        </authorList>
    </citation>
    <scope>NUCLEOTIDE SEQUENCE</scope>
    <source>
        <strain evidence="2">BLF_Eptnil</strain>
        <tissue evidence="2">Kidney</tissue>
    </source>
</reference>
<evidence type="ECO:0000256" key="1">
    <source>
        <dbReference type="SAM" id="MobiDB-lite"/>
    </source>
</evidence>
<feature type="region of interest" description="Disordered" evidence="1">
    <location>
        <begin position="173"/>
        <end position="197"/>
    </location>
</feature>